<dbReference type="Pfam" id="PF00884">
    <property type="entry name" value="Sulfatase"/>
    <property type="match status" value="1"/>
</dbReference>
<evidence type="ECO:0000259" key="5">
    <source>
        <dbReference type="Pfam" id="PF19078"/>
    </source>
</evidence>
<dbReference type="PANTHER" id="PTHR42693">
    <property type="entry name" value="ARYLSULFATASE FAMILY MEMBER"/>
    <property type="match status" value="1"/>
</dbReference>
<keyword evidence="7" id="KW-1185">Reference proteome</keyword>
<dbReference type="AlphaFoldDB" id="A0A6C2U847"/>
<dbReference type="InterPro" id="IPR017850">
    <property type="entry name" value="Alkaline_phosphatase_core_sf"/>
</dbReference>
<accession>A0A6C2U847</accession>
<dbReference type="GO" id="GO:0004065">
    <property type="term" value="F:arylsulfatase activity"/>
    <property type="evidence" value="ECO:0007669"/>
    <property type="project" value="TreeGrafter"/>
</dbReference>
<dbReference type="SUPFAM" id="SSF53649">
    <property type="entry name" value="Alkaline phosphatase-like"/>
    <property type="match status" value="1"/>
</dbReference>
<evidence type="ECO:0000256" key="2">
    <source>
        <dbReference type="ARBA" id="ARBA00022801"/>
    </source>
</evidence>
<name>A0A6C2U847_PONDE</name>
<dbReference type="NCBIfam" id="NF033679">
    <property type="entry name" value="DNRLRE_dom"/>
    <property type="match status" value="1"/>
</dbReference>
<evidence type="ECO:0000313" key="6">
    <source>
        <dbReference type="EMBL" id="VGO16282.1"/>
    </source>
</evidence>
<proteinExistence type="inferred from homology"/>
<dbReference type="InterPro" id="IPR050738">
    <property type="entry name" value="Sulfatase"/>
</dbReference>
<gene>
    <name evidence="6" type="primary">atsA_238</name>
    <name evidence="6" type="ORF">PDESU_04873</name>
</gene>
<organism evidence="6 7">
    <name type="scientific">Pontiella desulfatans</name>
    <dbReference type="NCBI Taxonomy" id="2750659"/>
    <lineage>
        <taxon>Bacteria</taxon>
        <taxon>Pseudomonadati</taxon>
        <taxon>Kiritimatiellota</taxon>
        <taxon>Kiritimatiellia</taxon>
        <taxon>Kiritimatiellales</taxon>
        <taxon>Pontiellaceae</taxon>
        <taxon>Pontiella</taxon>
    </lineage>
</organism>
<dbReference type="Gene3D" id="3.40.720.10">
    <property type="entry name" value="Alkaline Phosphatase, subunit A"/>
    <property type="match status" value="1"/>
</dbReference>
<keyword evidence="3" id="KW-0732">Signal</keyword>
<evidence type="ECO:0000256" key="3">
    <source>
        <dbReference type="SAM" id="SignalP"/>
    </source>
</evidence>
<dbReference type="PANTHER" id="PTHR42693:SF53">
    <property type="entry name" value="ENDO-4-O-SULFATASE"/>
    <property type="match status" value="1"/>
</dbReference>
<dbReference type="Proteomes" id="UP000366872">
    <property type="component" value="Unassembled WGS sequence"/>
</dbReference>
<evidence type="ECO:0000256" key="1">
    <source>
        <dbReference type="ARBA" id="ARBA00008779"/>
    </source>
</evidence>
<feature type="domain" description="Bacterial Ig-like" evidence="5">
    <location>
        <begin position="503"/>
        <end position="588"/>
    </location>
</feature>
<dbReference type="InterPro" id="IPR044048">
    <property type="entry name" value="Big_12"/>
</dbReference>
<feature type="signal peptide" evidence="3">
    <location>
        <begin position="1"/>
        <end position="21"/>
    </location>
</feature>
<evidence type="ECO:0000259" key="4">
    <source>
        <dbReference type="Pfam" id="PF00884"/>
    </source>
</evidence>
<reference evidence="6 7" key="1">
    <citation type="submission" date="2019-04" db="EMBL/GenBank/DDBJ databases">
        <authorList>
            <person name="Van Vliet M D."/>
        </authorList>
    </citation>
    <scope>NUCLEOTIDE SEQUENCE [LARGE SCALE GENOMIC DNA]</scope>
    <source>
        <strain evidence="6 7">F1</strain>
    </source>
</reference>
<dbReference type="InterPro" id="IPR000917">
    <property type="entry name" value="Sulfatase_N"/>
</dbReference>
<dbReference type="RefSeq" id="WP_168442552.1">
    <property type="nucleotide sequence ID" value="NZ_CAAHFG010000003.1"/>
</dbReference>
<sequence>MFKPILSFISLLFITMASAHAAPRPNIILVMADDMGWGDPSYNSTNVVYADGTPHPDQGWIHTPIMDDMAASGLRFDRFYAASAVCSPTRASCLTGRHPSRVGIGGANSGKLGFDETPLSTILSDAGYATGHYGKWHMGTMTTLRNDANRGAVGNTADYSAPWHFDYDVCFATESKVPTYNPYSGGSPLISDFDDSNFYGTRYWRIPDTWNETSGEGDVVLPADVNDAGDGDDSKLLVDQAIPFMQDAVSNNTPFFLVLWFHTPHKPIIDPDGVSGVNSSDAAKDSIEDLDTALGRLRDQLTTLGVRSNTMFWVTSDNGPENGVNSFNETDTVRSIRSGRYRDRKGKLFDGGIIVPGILEWPDVIPSPMSTDIPVVTSDYYPTILDYLELSVPNQKPLDGISLRPIINGTATERTKPIGFKLGNDTAWMNDRYKLVDQDTGWLLFDMENIAPGEEPEQTPLATETNVASQPQEIQDIYNTMLSEYNAWISTVNTDTPYVHASQPTVSLSTPLSSVAAPFNVTATFSKEVTQLNAGEFAVINGTPSNLTGSGTNWTVTITPSAPGTVNVSLPEGSAIDTDGNINAASGTLDVTYINASAPDVVLSTPTNVVTTNFSVTALFTEIVTGLDATDFTISNGAASNLSGGPTNYTVLITPATPGTVTVSLPAGVVQDSESNGNNASNPLNITYDPPIAPTVVLTGPSTASGAYAVSLVFSENVTGLDAADLNVLNGSATNLTGTGDSYSATITPAVPGNVTVSLPAGVVTDLDDALGNAASAPLITSFIPSGSGGHTVDILPPQTAGQTVDSDGLVPGHQSNNLDKFSEPEAPFTATNLFVRGASNSERKVRAFARFDLSSISGMPVERATLSFNGFSLNSSSNNDTDIEVIALASDWSENGVPLPTYTHPVIGSPVNGGSVTTGLVSLVRDYTFDLTDMVRNWTDGTWTNYGLRIQLSNDGMNNGVGIRTEGEGTIALSVSAAPLNTESDLGPGSSDFTLRWNALPGASYSVEATDHLTNAWEVATNLSGSYTGTNSFTFEGDTALYSNRFYRVVYPAAP</sequence>
<keyword evidence="2" id="KW-0378">Hydrolase</keyword>
<comment type="similarity">
    <text evidence="1">Belongs to the sulfatase family.</text>
</comment>
<evidence type="ECO:0000313" key="7">
    <source>
        <dbReference type="Proteomes" id="UP000366872"/>
    </source>
</evidence>
<protein>
    <submittedName>
        <fullName evidence="6">Arylsulfatase</fullName>
    </submittedName>
</protein>
<feature type="domain" description="Bacterial Ig-like" evidence="5">
    <location>
        <begin position="601"/>
        <end position="687"/>
    </location>
</feature>
<dbReference type="Pfam" id="PF19078">
    <property type="entry name" value="Big_12"/>
    <property type="match status" value="3"/>
</dbReference>
<feature type="chain" id="PRO_5028947499" evidence="3">
    <location>
        <begin position="22"/>
        <end position="1056"/>
    </location>
</feature>
<feature type="domain" description="Sulfatase N-terminal" evidence="4">
    <location>
        <begin position="25"/>
        <end position="388"/>
    </location>
</feature>
<feature type="domain" description="Bacterial Ig-like" evidence="5">
    <location>
        <begin position="702"/>
        <end position="775"/>
    </location>
</feature>
<dbReference type="EMBL" id="CAAHFG010000003">
    <property type="protein sequence ID" value="VGO16282.1"/>
    <property type="molecule type" value="Genomic_DNA"/>
</dbReference>